<gene>
    <name evidence="2" type="ORF">C4F50_25385</name>
</gene>
<keyword evidence="1" id="KW-0812">Transmembrane</keyword>
<name>A0ABR9TUC6_9FLAO</name>
<evidence type="ECO:0000256" key="1">
    <source>
        <dbReference type="SAM" id="Phobius"/>
    </source>
</evidence>
<keyword evidence="1" id="KW-0472">Membrane</keyword>
<dbReference type="EMBL" id="PRDM01000008">
    <property type="protein sequence ID" value="MBE8728257.1"/>
    <property type="molecule type" value="Genomic_DNA"/>
</dbReference>
<keyword evidence="1" id="KW-1133">Transmembrane helix</keyword>
<proteinExistence type="predicted"/>
<protein>
    <submittedName>
        <fullName evidence="2">Uncharacterized protein</fullName>
    </submittedName>
</protein>
<accession>A0ABR9TUC6</accession>
<comment type="caution">
    <text evidence="2">The sequence shown here is derived from an EMBL/GenBank/DDBJ whole genome shotgun (WGS) entry which is preliminary data.</text>
</comment>
<feature type="transmembrane region" description="Helical" evidence="1">
    <location>
        <begin position="20"/>
        <end position="38"/>
    </location>
</feature>
<evidence type="ECO:0000313" key="2">
    <source>
        <dbReference type="EMBL" id="MBE8728257.1"/>
    </source>
</evidence>
<reference evidence="2 3" key="1">
    <citation type="submission" date="2018-07" db="EMBL/GenBank/DDBJ databases">
        <title>Genome assembly of strain KB82.</title>
        <authorList>
            <person name="Kukolya J."/>
            <person name="Horvath B."/>
            <person name="Nagy I."/>
            <person name="Toth A."/>
        </authorList>
    </citation>
    <scope>NUCLEOTIDE SEQUENCE [LARGE SCALE GENOMIC DNA]</scope>
    <source>
        <strain evidence="2 3">Kb82</strain>
    </source>
</reference>
<keyword evidence="3" id="KW-1185">Reference proteome</keyword>
<evidence type="ECO:0000313" key="3">
    <source>
        <dbReference type="Proteomes" id="UP000640614"/>
    </source>
</evidence>
<sequence>MGMFFSLRLSFAGTDCKSALIIVLVLGFEHWNFFYFGAKLCGHRLSMRMFFSLRISFAGTDYKSALTIGL</sequence>
<dbReference type="Proteomes" id="UP000640614">
    <property type="component" value="Unassembled WGS sequence"/>
</dbReference>
<organism evidence="2 3">
    <name type="scientific">Flavobacterium hungaricum</name>
    <dbReference type="NCBI Taxonomy" id="2082725"/>
    <lineage>
        <taxon>Bacteria</taxon>
        <taxon>Pseudomonadati</taxon>
        <taxon>Bacteroidota</taxon>
        <taxon>Flavobacteriia</taxon>
        <taxon>Flavobacteriales</taxon>
        <taxon>Flavobacteriaceae</taxon>
        <taxon>Flavobacterium</taxon>
    </lineage>
</organism>